<evidence type="ECO:0000313" key="2">
    <source>
        <dbReference type="EMBL" id="KAH9643047.1"/>
    </source>
</evidence>
<evidence type="ECO:0008006" key="4">
    <source>
        <dbReference type="Google" id="ProtNLM"/>
    </source>
</evidence>
<dbReference type="GO" id="GO:0003676">
    <property type="term" value="F:nucleic acid binding"/>
    <property type="evidence" value="ECO:0007669"/>
    <property type="project" value="InterPro"/>
</dbReference>
<dbReference type="SUPFAM" id="SSF57756">
    <property type="entry name" value="Retrovirus zinc finger-like domains"/>
    <property type="match status" value="1"/>
</dbReference>
<feature type="compositionally biased region" description="Polar residues" evidence="1">
    <location>
        <begin position="189"/>
        <end position="206"/>
    </location>
</feature>
<proteinExistence type="predicted"/>
<dbReference type="InterPro" id="IPR036875">
    <property type="entry name" value="Znf_CCHC_sf"/>
</dbReference>
<organism evidence="2 3">
    <name type="scientific">Spodoptera exigua</name>
    <name type="common">Beet armyworm</name>
    <name type="synonym">Noctua fulgens</name>
    <dbReference type="NCBI Taxonomy" id="7107"/>
    <lineage>
        <taxon>Eukaryota</taxon>
        <taxon>Metazoa</taxon>
        <taxon>Ecdysozoa</taxon>
        <taxon>Arthropoda</taxon>
        <taxon>Hexapoda</taxon>
        <taxon>Insecta</taxon>
        <taxon>Pterygota</taxon>
        <taxon>Neoptera</taxon>
        <taxon>Endopterygota</taxon>
        <taxon>Lepidoptera</taxon>
        <taxon>Glossata</taxon>
        <taxon>Ditrysia</taxon>
        <taxon>Noctuoidea</taxon>
        <taxon>Noctuidae</taxon>
        <taxon>Amphipyrinae</taxon>
        <taxon>Spodoptera</taxon>
    </lineage>
</organism>
<evidence type="ECO:0000256" key="1">
    <source>
        <dbReference type="SAM" id="MobiDB-lite"/>
    </source>
</evidence>
<protein>
    <recommendedName>
        <fullName evidence="4">CCHC-type domain-containing protein</fullName>
    </recommendedName>
</protein>
<sequence length="206" mass="23093">MKTPWSASKDIRLPEFDPDKEIVDARAWISTADVCITDPNMQGASLMMTLSRALKGHASTWLSQVSFHGMTWSNFKDLFTTRLMSSLMSKWKNLSVEQIAVSTVLSHISRFENRVQRLAFTQNITTSSELQQELMAVSFMKRQMPSTNDHNHDAKKPRLATDVSTVKCFVCGKSGHKAAQFRSRKGTNTRDNVSKTPTGDTKTSSS</sequence>
<dbReference type="Proteomes" id="UP000814243">
    <property type="component" value="Unassembled WGS sequence"/>
</dbReference>
<dbReference type="AlphaFoldDB" id="A0A922MUH8"/>
<gene>
    <name evidence="2" type="ORF">HF086_004615</name>
</gene>
<accession>A0A922MUH8</accession>
<feature type="region of interest" description="Disordered" evidence="1">
    <location>
        <begin position="179"/>
        <end position="206"/>
    </location>
</feature>
<dbReference type="EMBL" id="JACEFF010000162">
    <property type="protein sequence ID" value="KAH9643047.1"/>
    <property type="molecule type" value="Genomic_DNA"/>
</dbReference>
<dbReference type="GO" id="GO:0008270">
    <property type="term" value="F:zinc ion binding"/>
    <property type="evidence" value="ECO:0007669"/>
    <property type="project" value="InterPro"/>
</dbReference>
<name>A0A922MUH8_SPOEX</name>
<reference evidence="2" key="1">
    <citation type="journal article" date="2021" name="G3 (Bethesda)">
        <title>Genome and transcriptome analysis of the beet armyworm Spodoptera exigua reveals targets for pest control. .</title>
        <authorList>
            <person name="Simon S."/>
            <person name="Breeschoten T."/>
            <person name="Jansen H.J."/>
            <person name="Dirks R.P."/>
            <person name="Schranz M.E."/>
            <person name="Ros V.I.D."/>
        </authorList>
    </citation>
    <scope>NUCLEOTIDE SEQUENCE</scope>
    <source>
        <strain evidence="2">TB_SE_WUR_2020</strain>
    </source>
</reference>
<evidence type="ECO:0000313" key="3">
    <source>
        <dbReference type="Proteomes" id="UP000814243"/>
    </source>
</evidence>
<comment type="caution">
    <text evidence="2">The sequence shown here is derived from an EMBL/GenBank/DDBJ whole genome shotgun (WGS) entry which is preliminary data.</text>
</comment>